<accession>A0A183F8F1</accession>
<evidence type="ECO:0000313" key="2">
    <source>
        <dbReference type="EMBL" id="VDO25309.1"/>
    </source>
</evidence>
<keyword evidence="3" id="KW-1185">Reference proteome</keyword>
<feature type="region of interest" description="Disordered" evidence="1">
    <location>
        <begin position="26"/>
        <end position="85"/>
    </location>
</feature>
<evidence type="ECO:0000256" key="1">
    <source>
        <dbReference type="SAM" id="MobiDB-lite"/>
    </source>
</evidence>
<gene>
    <name evidence="2" type="ORF">HPBE_LOCUS2444</name>
</gene>
<reference evidence="2 3" key="1">
    <citation type="submission" date="2018-11" db="EMBL/GenBank/DDBJ databases">
        <authorList>
            <consortium name="Pathogen Informatics"/>
        </authorList>
    </citation>
    <scope>NUCLEOTIDE SEQUENCE [LARGE SCALE GENOMIC DNA]</scope>
</reference>
<sequence>MLEEARTAGMWRLERRYAAEEGWSWGRGEGEPQLPYSGAPLSEISRSGEVQRPGTRECMGARLSSETMKSAQKSPQSSAVSTRRPLAELVGFSGAREGRRCENQLVTAERRKAEASGKERTHVITP</sequence>
<name>A0A183F8F1_HELPZ</name>
<dbReference type="EMBL" id="UZAH01003683">
    <property type="protein sequence ID" value="VDO25309.1"/>
    <property type="molecule type" value="Genomic_DNA"/>
</dbReference>
<dbReference type="AlphaFoldDB" id="A0A183F8F1"/>
<evidence type="ECO:0000313" key="3">
    <source>
        <dbReference type="Proteomes" id="UP000050761"/>
    </source>
</evidence>
<reference evidence="4" key="2">
    <citation type="submission" date="2019-09" db="UniProtKB">
        <authorList>
            <consortium name="WormBaseParasite"/>
        </authorList>
    </citation>
    <scope>IDENTIFICATION</scope>
</reference>
<dbReference type="Proteomes" id="UP000050761">
    <property type="component" value="Unassembled WGS sequence"/>
</dbReference>
<proteinExistence type="predicted"/>
<organism evidence="3 4">
    <name type="scientific">Heligmosomoides polygyrus</name>
    <name type="common">Parasitic roundworm</name>
    <dbReference type="NCBI Taxonomy" id="6339"/>
    <lineage>
        <taxon>Eukaryota</taxon>
        <taxon>Metazoa</taxon>
        <taxon>Ecdysozoa</taxon>
        <taxon>Nematoda</taxon>
        <taxon>Chromadorea</taxon>
        <taxon>Rhabditida</taxon>
        <taxon>Rhabditina</taxon>
        <taxon>Rhabditomorpha</taxon>
        <taxon>Strongyloidea</taxon>
        <taxon>Heligmosomidae</taxon>
        <taxon>Heligmosomoides</taxon>
    </lineage>
</organism>
<evidence type="ECO:0000313" key="4">
    <source>
        <dbReference type="WBParaSite" id="HPBE_0000244301-mRNA-1"/>
    </source>
</evidence>
<protein>
    <submittedName>
        <fullName evidence="2 4">Uncharacterized protein</fullName>
    </submittedName>
</protein>
<feature type="compositionally biased region" description="Polar residues" evidence="1">
    <location>
        <begin position="64"/>
        <end position="81"/>
    </location>
</feature>
<accession>A0A3P7U0Z0</accession>
<dbReference type="WBParaSite" id="HPBE_0000244301-mRNA-1">
    <property type="protein sequence ID" value="HPBE_0000244301-mRNA-1"/>
    <property type="gene ID" value="HPBE_0000244301"/>
</dbReference>